<dbReference type="OrthoDB" id="5987198at2759"/>
<feature type="domain" description="Protein kinase" evidence="1">
    <location>
        <begin position="56"/>
        <end position="359"/>
    </location>
</feature>
<sequence>MSLPANRSKVRGDHLLQPWEEFWVIHRPFLLERGYKLRNRYDANWIPSWYDKKAKIVYCSDSLSAPAQQILDAVRVSDGKKVILKVVDINKDIPILDYLNSPALLADERNHTVPILDKFPVPHEEHLTWIVMPFLLMFHAFIHPFQYVSEIIEPVTQFLEGLELMHEHGIAHRDACFFNLMVDSTKLVPDGNVSFLDSSRTEDWSRLLTPVERRSVAPLKYYFIDFETAIRFSPDTKNPRCVGRFGQEHEAPELSETIPYNPFKLDVYQLGMIFPPLFEVYDGMEFLVPLHEAMTRANPDERPTAAEANVMFKSMISLFTEADMLKRIWDKRTPLKHRRRIENPKPRRTLRTQISRIFRVVKIQS</sequence>
<accession>A0A0D2MNZ9</accession>
<gene>
    <name evidence="2" type="ORF">HYPSUDRAFT_37675</name>
</gene>
<dbReference type="GO" id="GO:0004672">
    <property type="term" value="F:protein kinase activity"/>
    <property type="evidence" value="ECO:0007669"/>
    <property type="project" value="InterPro"/>
</dbReference>
<dbReference type="AlphaFoldDB" id="A0A0D2MNZ9"/>
<evidence type="ECO:0000313" key="2">
    <source>
        <dbReference type="EMBL" id="KJA25638.1"/>
    </source>
</evidence>
<dbReference type="PROSITE" id="PS50011">
    <property type="entry name" value="PROTEIN_KINASE_DOM"/>
    <property type="match status" value="1"/>
</dbReference>
<dbReference type="InterPro" id="IPR000719">
    <property type="entry name" value="Prot_kinase_dom"/>
</dbReference>
<protein>
    <recommendedName>
        <fullName evidence="1">Protein kinase domain-containing protein</fullName>
    </recommendedName>
</protein>
<dbReference type="STRING" id="945553.A0A0D2MNZ9"/>
<reference evidence="3" key="1">
    <citation type="submission" date="2014-04" db="EMBL/GenBank/DDBJ databases">
        <title>Evolutionary Origins and Diversification of the Mycorrhizal Mutualists.</title>
        <authorList>
            <consortium name="DOE Joint Genome Institute"/>
            <consortium name="Mycorrhizal Genomics Consortium"/>
            <person name="Kohler A."/>
            <person name="Kuo A."/>
            <person name="Nagy L.G."/>
            <person name="Floudas D."/>
            <person name="Copeland A."/>
            <person name="Barry K.W."/>
            <person name="Cichocki N."/>
            <person name="Veneault-Fourrey C."/>
            <person name="LaButti K."/>
            <person name="Lindquist E.A."/>
            <person name="Lipzen A."/>
            <person name="Lundell T."/>
            <person name="Morin E."/>
            <person name="Murat C."/>
            <person name="Riley R."/>
            <person name="Ohm R."/>
            <person name="Sun H."/>
            <person name="Tunlid A."/>
            <person name="Henrissat B."/>
            <person name="Grigoriev I.V."/>
            <person name="Hibbett D.S."/>
            <person name="Martin F."/>
        </authorList>
    </citation>
    <scope>NUCLEOTIDE SEQUENCE [LARGE SCALE GENOMIC DNA]</scope>
    <source>
        <strain evidence="3">FD-334 SS-4</strain>
    </source>
</reference>
<dbReference type="InterPro" id="IPR011009">
    <property type="entry name" value="Kinase-like_dom_sf"/>
</dbReference>
<proteinExistence type="predicted"/>
<dbReference type="EMBL" id="KN817531">
    <property type="protein sequence ID" value="KJA25638.1"/>
    <property type="molecule type" value="Genomic_DNA"/>
</dbReference>
<dbReference type="OMA" id="RDCASKN"/>
<organism evidence="2 3">
    <name type="scientific">Hypholoma sublateritium (strain FD-334 SS-4)</name>
    <dbReference type="NCBI Taxonomy" id="945553"/>
    <lineage>
        <taxon>Eukaryota</taxon>
        <taxon>Fungi</taxon>
        <taxon>Dikarya</taxon>
        <taxon>Basidiomycota</taxon>
        <taxon>Agaricomycotina</taxon>
        <taxon>Agaricomycetes</taxon>
        <taxon>Agaricomycetidae</taxon>
        <taxon>Agaricales</taxon>
        <taxon>Agaricineae</taxon>
        <taxon>Strophariaceae</taxon>
        <taxon>Hypholoma</taxon>
    </lineage>
</organism>
<keyword evidence="3" id="KW-1185">Reference proteome</keyword>
<evidence type="ECO:0000259" key="1">
    <source>
        <dbReference type="PROSITE" id="PS50011"/>
    </source>
</evidence>
<dbReference type="Gene3D" id="1.10.510.10">
    <property type="entry name" value="Transferase(Phosphotransferase) domain 1"/>
    <property type="match status" value="1"/>
</dbReference>
<dbReference type="SUPFAM" id="SSF56112">
    <property type="entry name" value="Protein kinase-like (PK-like)"/>
    <property type="match status" value="1"/>
</dbReference>
<dbReference type="GO" id="GO:0005524">
    <property type="term" value="F:ATP binding"/>
    <property type="evidence" value="ECO:0007669"/>
    <property type="project" value="InterPro"/>
</dbReference>
<name>A0A0D2MNZ9_HYPSF</name>
<dbReference type="Proteomes" id="UP000054270">
    <property type="component" value="Unassembled WGS sequence"/>
</dbReference>
<evidence type="ECO:0000313" key="3">
    <source>
        <dbReference type="Proteomes" id="UP000054270"/>
    </source>
</evidence>